<dbReference type="KEGG" id="sact:DMT42_35815"/>
<evidence type="ECO:0000313" key="11">
    <source>
        <dbReference type="Proteomes" id="UP000247634"/>
    </source>
</evidence>
<dbReference type="Pfam" id="PF20511">
    <property type="entry name" value="PMI_typeI_cat"/>
    <property type="match status" value="1"/>
</dbReference>
<dbReference type="GO" id="GO:0005975">
    <property type="term" value="P:carbohydrate metabolic process"/>
    <property type="evidence" value="ECO:0007669"/>
    <property type="project" value="InterPro"/>
</dbReference>
<dbReference type="InterPro" id="IPR014710">
    <property type="entry name" value="RmlC-like_jellyroll"/>
</dbReference>
<evidence type="ECO:0000256" key="7">
    <source>
        <dbReference type="PIRSR" id="PIRSR001480-1"/>
    </source>
</evidence>
<feature type="binding site" evidence="8">
    <location>
        <position position="101"/>
    </location>
    <ligand>
        <name>Zn(2+)</name>
        <dbReference type="ChEBI" id="CHEBI:29105"/>
    </ligand>
</feature>
<feature type="binding site" evidence="8">
    <location>
        <position position="136"/>
    </location>
    <ligand>
        <name>Zn(2+)</name>
        <dbReference type="ChEBI" id="CHEBI:29105"/>
    </ligand>
</feature>
<gene>
    <name evidence="10" type="primary">manA</name>
    <name evidence="10" type="ORF">DMT42_35815</name>
</gene>
<dbReference type="PANTHER" id="PTHR10309:SF0">
    <property type="entry name" value="MANNOSE-6-PHOSPHATE ISOMERASE"/>
    <property type="match status" value="1"/>
</dbReference>
<keyword evidence="4 8" id="KW-0479">Metal-binding</keyword>
<feature type="binding site" evidence="8">
    <location>
        <position position="261"/>
    </location>
    <ligand>
        <name>Zn(2+)</name>
        <dbReference type="ChEBI" id="CHEBI:29105"/>
    </ligand>
</feature>
<dbReference type="CDD" id="cd07011">
    <property type="entry name" value="cupin_PMI_type_I_N"/>
    <property type="match status" value="1"/>
</dbReference>
<evidence type="ECO:0000259" key="9">
    <source>
        <dbReference type="Pfam" id="PF20511"/>
    </source>
</evidence>
<accession>A0A2U9PC20</accession>
<keyword evidence="11" id="KW-1185">Reference proteome</keyword>
<comment type="similarity">
    <text evidence="2">Belongs to the mannose-6-phosphate isomerase type 1 family.</text>
</comment>
<evidence type="ECO:0000313" key="10">
    <source>
        <dbReference type="EMBL" id="AWT47093.1"/>
    </source>
</evidence>
<evidence type="ECO:0000256" key="8">
    <source>
        <dbReference type="PIRSR" id="PIRSR001480-2"/>
    </source>
</evidence>
<evidence type="ECO:0000256" key="1">
    <source>
        <dbReference type="ARBA" id="ARBA00000757"/>
    </source>
</evidence>
<evidence type="ECO:0000256" key="4">
    <source>
        <dbReference type="ARBA" id="ARBA00022723"/>
    </source>
</evidence>
<evidence type="ECO:0000256" key="2">
    <source>
        <dbReference type="ARBA" id="ARBA00010772"/>
    </source>
</evidence>
<keyword evidence="6 10" id="KW-0413">Isomerase</keyword>
<evidence type="ECO:0000256" key="5">
    <source>
        <dbReference type="ARBA" id="ARBA00022833"/>
    </source>
</evidence>
<dbReference type="GO" id="GO:0004476">
    <property type="term" value="F:mannose-6-phosphate isomerase activity"/>
    <property type="evidence" value="ECO:0007669"/>
    <property type="project" value="UniProtKB-EC"/>
</dbReference>
<dbReference type="Gene3D" id="2.60.120.10">
    <property type="entry name" value="Jelly Rolls"/>
    <property type="match status" value="2"/>
</dbReference>
<feature type="binding site" evidence="8">
    <location>
        <position position="99"/>
    </location>
    <ligand>
        <name>Zn(2+)</name>
        <dbReference type="ChEBI" id="CHEBI:29105"/>
    </ligand>
</feature>
<dbReference type="SUPFAM" id="SSF51182">
    <property type="entry name" value="RmlC-like cupins"/>
    <property type="match status" value="1"/>
</dbReference>
<dbReference type="GO" id="GO:0005829">
    <property type="term" value="C:cytosol"/>
    <property type="evidence" value="ECO:0007669"/>
    <property type="project" value="TreeGrafter"/>
</dbReference>
<evidence type="ECO:0000256" key="3">
    <source>
        <dbReference type="ARBA" id="ARBA00011956"/>
    </source>
</evidence>
<dbReference type="NCBIfam" id="TIGR00218">
    <property type="entry name" value="manA"/>
    <property type="match status" value="1"/>
</dbReference>
<dbReference type="InterPro" id="IPR016305">
    <property type="entry name" value="Mannose-6-P_Isomerase"/>
</dbReference>
<dbReference type="PIRSF" id="PIRSF001480">
    <property type="entry name" value="Mannose-6-phosphate_isomerase"/>
    <property type="match status" value="1"/>
</dbReference>
<dbReference type="AlphaFoldDB" id="A0A2U9PC20"/>
<keyword evidence="5 8" id="KW-0862">Zinc</keyword>
<dbReference type="PRINTS" id="PR00714">
    <property type="entry name" value="MAN6PISMRASE"/>
</dbReference>
<dbReference type="InterPro" id="IPR001250">
    <property type="entry name" value="Man6P_Isoase-1"/>
</dbReference>
<dbReference type="OrthoDB" id="9792649at2"/>
<dbReference type="InterPro" id="IPR011051">
    <property type="entry name" value="RmlC_Cupin_sf"/>
</dbReference>
<reference evidence="10 11" key="1">
    <citation type="submission" date="2018-06" db="EMBL/GenBank/DDBJ databases">
        <title>The complete genome sequence of a nosiheptide producer Streptomyces actuosus ATCC 25421: deducing the ability of producing a new class III lantibiotics.</title>
        <authorList>
            <person name="Liu W."/>
            <person name="Sun F."/>
            <person name="Hu Y."/>
        </authorList>
    </citation>
    <scope>NUCLEOTIDE SEQUENCE [LARGE SCALE GENOMIC DNA]</scope>
    <source>
        <strain evidence="10 11">ATCC 25421</strain>
    </source>
</reference>
<dbReference type="Proteomes" id="UP000247634">
    <property type="component" value="Chromosome"/>
</dbReference>
<name>A0A2U9PC20_STRAS</name>
<dbReference type="EC" id="5.3.1.8" evidence="3"/>
<dbReference type="GO" id="GO:0009298">
    <property type="term" value="P:GDP-mannose biosynthetic process"/>
    <property type="evidence" value="ECO:0007669"/>
    <property type="project" value="InterPro"/>
</dbReference>
<organism evidence="10 11">
    <name type="scientific">Streptomyces actuosus</name>
    <dbReference type="NCBI Taxonomy" id="1885"/>
    <lineage>
        <taxon>Bacteria</taxon>
        <taxon>Bacillati</taxon>
        <taxon>Actinomycetota</taxon>
        <taxon>Actinomycetes</taxon>
        <taxon>Kitasatosporales</taxon>
        <taxon>Streptomycetaceae</taxon>
        <taxon>Streptomyces</taxon>
    </lineage>
</organism>
<proteinExistence type="inferred from homology"/>
<dbReference type="InterPro" id="IPR046457">
    <property type="entry name" value="PMI_typeI_cat"/>
</dbReference>
<evidence type="ECO:0000256" key="6">
    <source>
        <dbReference type="ARBA" id="ARBA00023235"/>
    </source>
</evidence>
<dbReference type="PANTHER" id="PTHR10309">
    <property type="entry name" value="MANNOSE-6-PHOSPHATE ISOMERASE"/>
    <property type="match status" value="1"/>
</dbReference>
<dbReference type="EMBL" id="CP029788">
    <property type="protein sequence ID" value="AWT47093.1"/>
    <property type="molecule type" value="Genomic_DNA"/>
</dbReference>
<sequence>MDRLINTVQHYAWGSVDALPALLGTPSTGRPQAELWMGAHPSAPSRLDRGHGSAGTPSLLDVIEADPVAQLGEATLRRHGVRLPFLLKLLAAAEPLSLQVHPDRAQAAAGYAREEAAGIPLTAPHRCYKDDQHKPELIVALTAFRGLCGFRDPRESANLLEELGVAALDAHIAALRKTPEEEALHDCVAAFLDAPPHTLEAVARSLARLAAGPGPRAGTWSAYAGIARRHPGDPGLLVALLLHLVTLSPGEGLYLGPGVPHAYLDGLGVEIMASSDNVLRCGLTAKHIDVPELLRVVRFSSTAPHVLAPEAGPGGEEVYDTPADDFRLSRWVLPPGGPERRFDAAAPQILLCTRGSALVRTASGELPLPQGASAYLPAGEAGAVHGTGTVFRATVNL</sequence>
<protein>
    <recommendedName>
        <fullName evidence="3">mannose-6-phosphate isomerase</fullName>
        <ecNumber evidence="3">5.3.1.8</ecNumber>
    </recommendedName>
</protein>
<feature type="domain" description="Phosphomannose isomerase type I catalytic" evidence="9">
    <location>
        <begin position="3"/>
        <end position="151"/>
    </location>
</feature>
<comment type="catalytic activity">
    <reaction evidence="1">
        <text>D-mannose 6-phosphate = D-fructose 6-phosphate</text>
        <dbReference type="Rhea" id="RHEA:12356"/>
        <dbReference type="ChEBI" id="CHEBI:58735"/>
        <dbReference type="ChEBI" id="CHEBI:61527"/>
        <dbReference type="EC" id="5.3.1.8"/>
    </reaction>
</comment>
<comment type="cofactor">
    <cofactor evidence="8">
        <name>Zn(2+)</name>
        <dbReference type="ChEBI" id="CHEBI:29105"/>
    </cofactor>
    <text evidence="8">Binds 1 zinc ion per subunit.</text>
</comment>
<dbReference type="RefSeq" id="WP_110635028.1">
    <property type="nucleotide sequence ID" value="NZ_CP029788.1"/>
</dbReference>
<feature type="active site" evidence="7">
    <location>
        <position position="280"/>
    </location>
</feature>
<dbReference type="GO" id="GO:0008270">
    <property type="term" value="F:zinc ion binding"/>
    <property type="evidence" value="ECO:0007669"/>
    <property type="project" value="InterPro"/>
</dbReference>
<dbReference type="Gene3D" id="1.10.441.10">
    <property type="entry name" value="Phosphomannose Isomerase, domain 2"/>
    <property type="match status" value="1"/>
</dbReference>